<dbReference type="AlphaFoldDB" id="A0A2T3A1S8"/>
<name>A0A2T3A1S8_9PEZI</name>
<keyword evidence="3" id="KW-1133">Transmembrane helix</keyword>
<dbReference type="GO" id="GO:0046854">
    <property type="term" value="P:phosphatidylinositol phosphate biosynthetic process"/>
    <property type="evidence" value="ECO:0007669"/>
    <property type="project" value="TreeGrafter"/>
</dbReference>
<dbReference type="PROSITE" id="PS51455">
    <property type="entry name" value="PIPK"/>
    <property type="match status" value="1"/>
</dbReference>
<evidence type="ECO:0000256" key="1">
    <source>
        <dbReference type="PROSITE-ProRule" id="PRU00781"/>
    </source>
</evidence>
<dbReference type="GO" id="GO:0005524">
    <property type="term" value="F:ATP binding"/>
    <property type="evidence" value="ECO:0007669"/>
    <property type="project" value="UniProtKB-UniRule"/>
</dbReference>
<keyword evidence="3" id="KW-0472">Membrane</keyword>
<dbReference type="GO" id="GO:0005886">
    <property type="term" value="C:plasma membrane"/>
    <property type="evidence" value="ECO:0007669"/>
    <property type="project" value="TreeGrafter"/>
</dbReference>
<evidence type="ECO:0000256" key="3">
    <source>
        <dbReference type="SAM" id="Phobius"/>
    </source>
</evidence>
<dbReference type="Gene3D" id="3.30.800.10">
    <property type="entry name" value="Phosphatidylinositol Phosphate Kinase II Beta"/>
    <property type="match status" value="1"/>
</dbReference>
<keyword evidence="1" id="KW-0808">Transferase</keyword>
<evidence type="ECO:0000259" key="4">
    <source>
        <dbReference type="PROSITE" id="PS51455"/>
    </source>
</evidence>
<feature type="domain" description="PIPK" evidence="4">
    <location>
        <begin position="1"/>
        <end position="370"/>
    </location>
</feature>
<dbReference type="InterPro" id="IPR023610">
    <property type="entry name" value="PInositol-4/5-P-5/4-kinase"/>
</dbReference>
<feature type="transmembrane region" description="Helical" evidence="3">
    <location>
        <begin position="27"/>
        <end position="45"/>
    </location>
</feature>
<dbReference type="InterPro" id="IPR027483">
    <property type="entry name" value="PInositol-4-P-4/5-kinase_C_sf"/>
</dbReference>
<sequence length="381" mass="43444">MGRVEAIARSIVQLIVKGAKKRSRSPIAWIIALISTIFSFYQLPLHRHRPKVFQDLRERHWGLDEDDYVASFRTEDGQKAEDALQPMGDMGFSGSTFYSTVDKKFLIKSVPRHHEHTFFRDELLDAYAAHVAAHPKSLLVRICDFLASSGLAIGHQLGMAPSHHIIMTNILYGSDEAKRMGMPEWEQWDLKPTSYFYPERDIAEGRLTSEATKSQLADEFHDKLLLTQEQAEDFWRSLDEDTRMLAHYNAVDYSLFLVRIQPNAPAQQVTDPSSSSSPPPAVEAITPRDPPAVPPAPPSWRTGVPSVGGKYVYRAAVLDFFWAKHKMQPRIMTFLVNAYNKLIAHHGPMSITTTPDEYRERFLKLCHEIVEIRDEQESEEV</sequence>
<keyword evidence="3" id="KW-0812">Transmembrane</keyword>
<feature type="region of interest" description="Disordered" evidence="2">
    <location>
        <begin position="266"/>
        <end position="301"/>
    </location>
</feature>
<feature type="compositionally biased region" description="Pro residues" evidence="2">
    <location>
        <begin position="288"/>
        <end position="298"/>
    </location>
</feature>
<dbReference type="InterPro" id="IPR002498">
    <property type="entry name" value="PInositol-4-P-4/5-kinase_core"/>
</dbReference>
<keyword evidence="1" id="KW-0418">Kinase</keyword>
<protein>
    <recommendedName>
        <fullName evidence="4">PIPK domain-containing protein</fullName>
    </recommendedName>
</protein>
<dbReference type="GO" id="GO:0016308">
    <property type="term" value="F:1-phosphatidylinositol-4-phosphate 5-kinase activity"/>
    <property type="evidence" value="ECO:0007669"/>
    <property type="project" value="TreeGrafter"/>
</dbReference>
<gene>
    <name evidence="5" type="ORF">BD289DRAFT_372840</name>
</gene>
<keyword evidence="1" id="KW-0067">ATP-binding</keyword>
<keyword evidence="1" id="KW-0547">Nucleotide-binding</keyword>
<evidence type="ECO:0000313" key="5">
    <source>
        <dbReference type="EMBL" id="PSR81294.1"/>
    </source>
</evidence>
<dbReference type="OrthoDB" id="70770at2759"/>
<dbReference type="SMART" id="SM00330">
    <property type="entry name" value="PIPKc"/>
    <property type="match status" value="1"/>
</dbReference>
<dbReference type="SUPFAM" id="SSF56104">
    <property type="entry name" value="SAICAR synthase-like"/>
    <property type="match status" value="1"/>
</dbReference>
<dbReference type="Pfam" id="PF01504">
    <property type="entry name" value="PIP5K"/>
    <property type="match status" value="1"/>
</dbReference>
<dbReference type="Gene3D" id="3.30.810.10">
    <property type="entry name" value="2-Layer Sandwich"/>
    <property type="match status" value="1"/>
</dbReference>
<dbReference type="PANTHER" id="PTHR23086">
    <property type="entry name" value="PHOSPHATIDYLINOSITOL-4-PHOSPHATE 5-KINASE"/>
    <property type="match status" value="1"/>
</dbReference>
<dbReference type="Proteomes" id="UP000241462">
    <property type="component" value="Unassembled WGS sequence"/>
</dbReference>
<reference evidence="5 6" key="1">
    <citation type="journal article" date="2018" name="Mycol. Prog.">
        <title>Coniella lustricola, a new species from submerged detritus.</title>
        <authorList>
            <person name="Raudabaugh D.B."/>
            <person name="Iturriaga T."/>
            <person name="Carver A."/>
            <person name="Mondo S."/>
            <person name="Pangilinan J."/>
            <person name="Lipzen A."/>
            <person name="He G."/>
            <person name="Amirebrahimi M."/>
            <person name="Grigoriev I.V."/>
            <person name="Miller A.N."/>
        </authorList>
    </citation>
    <scope>NUCLEOTIDE SEQUENCE [LARGE SCALE GENOMIC DNA]</scope>
    <source>
        <strain evidence="5 6">B22-T-1</strain>
    </source>
</reference>
<evidence type="ECO:0000313" key="6">
    <source>
        <dbReference type="Proteomes" id="UP000241462"/>
    </source>
</evidence>
<dbReference type="PANTHER" id="PTHR23086:SF126">
    <property type="entry name" value="PIPK DOMAIN-CONTAINING PROTEIN"/>
    <property type="match status" value="1"/>
</dbReference>
<dbReference type="InterPro" id="IPR027484">
    <property type="entry name" value="PInositol-4-P-5-kinase_N"/>
</dbReference>
<organism evidence="5 6">
    <name type="scientific">Coniella lustricola</name>
    <dbReference type="NCBI Taxonomy" id="2025994"/>
    <lineage>
        <taxon>Eukaryota</taxon>
        <taxon>Fungi</taxon>
        <taxon>Dikarya</taxon>
        <taxon>Ascomycota</taxon>
        <taxon>Pezizomycotina</taxon>
        <taxon>Sordariomycetes</taxon>
        <taxon>Sordariomycetidae</taxon>
        <taxon>Diaporthales</taxon>
        <taxon>Schizoparmaceae</taxon>
        <taxon>Coniella</taxon>
    </lineage>
</organism>
<evidence type="ECO:0000256" key="2">
    <source>
        <dbReference type="SAM" id="MobiDB-lite"/>
    </source>
</evidence>
<dbReference type="EMBL" id="KZ678506">
    <property type="protein sequence ID" value="PSR81294.1"/>
    <property type="molecule type" value="Genomic_DNA"/>
</dbReference>
<accession>A0A2T3A1S8</accession>
<dbReference type="STRING" id="2025994.A0A2T3A1S8"/>
<dbReference type="InParanoid" id="A0A2T3A1S8"/>
<keyword evidence="6" id="KW-1185">Reference proteome</keyword>
<proteinExistence type="predicted"/>